<reference evidence="1" key="1">
    <citation type="submission" date="2018-11" db="EMBL/GenBank/DDBJ databases">
        <authorList>
            <consortium name="Genoscope - CEA"/>
            <person name="William W."/>
        </authorList>
    </citation>
    <scope>NUCLEOTIDE SEQUENCE</scope>
</reference>
<accession>A0A3P6DVJ5</accession>
<dbReference type="EMBL" id="LR031876">
    <property type="protein sequence ID" value="VDD35703.1"/>
    <property type="molecule type" value="Genomic_DNA"/>
</dbReference>
<gene>
    <name evidence="1" type="ORF">BOLC7T41263H</name>
</gene>
<sequence>MTNSAIQPPIDNVPVESIDSSHASEIFVLPEHCYPSFAVNILTPTSINYQYDDTVDRQGNY</sequence>
<protein>
    <submittedName>
        <fullName evidence="1">Uncharacterized protein</fullName>
    </submittedName>
</protein>
<dbReference type="AlphaFoldDB" id="A0A3P6DVJ5"/>
<evidence type="ECO:0000313" key="1">
    <source>
        <dbReference type="EMBL" id="VDD35703.1"/>
    </source>
</evidence>
<organism evidence="1">
    <name type="scientific">Brassica oleracea</name>
    <name type="common">Wild cabbage</name>
    <dbReference type="NCBI Taxonomy" id="3712"/>
    <lineage>
        <taxon>Eukaryota</taxon>
        <taxon>Viridiplantae</taxon>
        <taxon>Streptophyta</taxon>
        <taxon>Embryophyta</taxon>
        <taxon>Tracheophyta</taxon>
        <taxon>Spermatophyta</taxon>
        <taxon>Magnoliopsida</taxon>
        <taxon>eudicotyledons</taxon>
        <taxon>Gunneridae</taxon>
        <taxon>Pentapetalae</taxon>
        <taxon>rosids</taxon>
        <taxon>malvids</taxon>
        <taxon>Brassicales</taxon>
        <taxon>Brassicaceae</taxon>
        <taxon>Brassiceae</taxon>
        <taxon>Brassica</taxon>
    </lineage>
</organism>
<name>A0A3P6DVJ5_BRAOL</name>
<proteinExistence type="predicted"/>